<evidence type="ECO:0000313" key="2">
    <source>
        <dbReference type="EMBL" id="MDG3003856.1"/>
    </source>
</evidence>
<dbReference type="RefSeq" id="WP_277860202.1">
    <property type="nucleotide sequence ID" value="NZ_JARRAG010000001.1"/>
</dbReference>
<dbReference type="EMBL" id="JARRAG010000001">
    <property type="protein sequence ID" value="MDG3003856.1"/>
    <property type="molecule type" value="Genomic_DNA"/>
</dbReference>
<dbReference type="InterPro" id="IPR011009">
    <property type="entry name" value="Kinase-like_dom_sf"/>
</dbReference>
<accession>A0ABT6F8E4</accession>
<reference evidence="2 3" key="1">
    <citation type="submission" date="2023-03" db="EMBL/GenBank/DDBJ databases">
        <title>Paludisphaera mucosa sp. nov. a novel planctomycete from northern fen.</title>
        <authorList>
            <person name="Ivanova A."/>
        </authorList>
    </citation>
    <scope>NUCLEOTIDE SEQUENCE [LARGE SCALE GENOMIC DNA]</scope>
    <source>
        <strain evidence="2 3">Pla2</strain>
    </source>
</reference>
<sequence length="288" mass="32911">MSRTNAEPLDPTTQPRPRPRWLRALGDDAPPQRLEVGGREHRLVEIFKHDSWAATAMYADSDGHRKVVKLHRKASAFGVPLGWIGLMTARREARMLRALADLPGIPELSGPVSRDGVLQRNGVARAYLEGHPLGDREAVDDRFFPALQTLLRAMHGRRIVYVDLHKRENVLVDAKGEPCLFDFQISVAWPRWLPLRPIFPILSGSDEYHLQKHWSRCRPDQCGFGEGGLTTRRPWWIRAHRLIARPLREMRRRLLVRIGVRTGRGRVESEQFAEHALRATPPSDRQAA</sequence>
<dbReference type="Proteomes" id="UP001216907">
    <property type="component" value="Unassembled WGS sequence"/>
</dbReference>
<name>A0ABT6F8E4_9BACT</name>
<comment type="caution">
    <text evidence="2">The sequence shown here is derived from an EMBL/GenBank/DDBJ whole genome shotgun (WGS) entry which is preliminary data.</text>
</comment>
<organism evidence="2 3">
    <name type="scientific">Paludisphaera mucosa</name>
    <dbReference type="NCBI Taxonomy" id="3030827"/>
    <lineage>
        <taxon>Bacteria</taxon>
        <taxon>Pseudomonadati</taxon>
        <taxon>Planctomycetota</taxon>
        <taxon>Planctomycetia</taxon>
        <taxon>Isosphaerales</taxon>
        <taxon>Isosphaeraceae</taxon>
        <taxon>Paludisphaera</taxon>
    </lineage>
</organism>
<evidence type="ECO:0000256" key="1">
    <source>
        <dbReference type="SAM" id="MobiDB-lite"/>
    </source>
</evidence>
<keyword evidence="3" id="KW-1185">Reference proteome</keyword>
<dbReference type="SUPFAM" id="SSF56112">
    <property type="entry name" value="Protein kinase-like (PK-like)"/>
    <property type="match status" value="1"/>
</dbReference>
<evidence type="ECO:0000313" key="3">
    <source>
        <dbReference type="Proteomes" id="UP001216907"/>
    </source>
</evidence>
<proteinExistence type="predicted"/>
<feature type="compositionally biased region" description="Polar residues" evidence="1">
    <location>
        <begin position="1"/>
        <end position="15"/>
    </location>
</feature>
<evidence type="ECO:0008006" key="4">
    <source>
        <dbReference type="Google" id="ProtNLM"/>
    </source>
</evidence>
<feature type="region of interest" description="Disordered" evidence="1">
    <location>
        <begin position="1"/>
        <end position="32"/>
    </location>
</feature>
<gene>
    <name evidence="2" type="ORF">PZE19_08740</name>
</gene>
<protein>
    <recommendedName>
        <fullName evidence="4">Serine/threonine protein kinase</fullName>
    </recommendedName>
</protein>